<proteinExistence type="inferred from homology"/>
<feature type="transmembrane region" description="Helical" evidence="9">
    <location>
        <begin position="72"/>
        <end position="92"/>
    </location>
</feature>
<feature type="transmembrane region" description="Helical" evidence="9">
    <location>
        <begin position="171"/>
        <end position="191"/>
    </location>
</feature>
<dbReference type="InterPro" id="IPR018086">
    <property type="entry name" value="NADH_UbQ_OxRdtase_su1_CS"/>
</dbReference>
<keyword evidence="6 9" id="KW-0472">Membrane</keyword>
<dbReference type="PROSITE" id="PS00667">
    <property type="entry name" value="COMPLEX1_ND1_1"/>
    <property type="match status" value="1"/>
</dbReference>
<keyword evidence="8" id="KW-0830">Ubiquinone</keyword>
<feature type="transmembrane region" description="Helical" evidence="9">
    <location>
        <begin position="98"/>
        <end position="121"/>
    </location>
</feature>
<dbReference type="GeneID" id="72634925"/>
<dbReference type="GO" id="GO:0009060">
    <property type="term" value="P:aerobic respiration"/>
    <property type="evidence" value="ECO:0007669"/>
    <property type="project" value="TreeGrafter"/>
</dbReference>
<dbReference type="EMBL" id="MN896024">
    <property type="protein sequence ID" value="UEQ12589.1"/>
    <property type="molecule type" value="Genomic_DNA"/>
</dbReference>
<dbReference type="InterPro" id="IPR001694">
    <property type="entry name" value="NADH_UbQ_OxRdtase_su1/FPO"/>
</dbReference>
<organism evidence="10">
    <name type="scientific">Cerion coloni</name>
    <dbReference type="NCBI Taxonomy" id="2894307"/>
    <lineage>
        <taxon>Eukaryota</taxon>
        <taxon>Metazoa</taxon>
        <taxon>Spiralia</taxon>
        <taxon>Lophotrochozoa</taxon>
        <taxon>Mollusca</taxon>
        <taxon>Gastropoda</taxon>
        <taxon>Heterobranchia</taxon>
        <taxon>Euthyneura</taxon>
        <taxon>Panpulmonata</taxon>
        <taxon>Eupulmonata</taxon>
        <taxon>Stylommatophora</taxon>
        <taxon>Helicina</taxon>
        <taxon>Urocoptoidea</taxon>
        <taxon>Cerionidae</taxon>
        <taxon>Cerion</taxon>
    </lineage>
</organism>
<dbReference type="PANTHER" id="PTHR11432:SF3">
    <property type="entry name" value="NADH-UBIQUINONE OXIDOREDUCTASE CHAIN 1"/>
    <property type="match status" value="1"/>
</dbReference>
<evidence type="ECO:0000256" key="2">
    <source>
        <dbReference type="ARBA" id="ARBA00010535"/>
    </source>
</evidence>
<comment type="catalytic activity">
    <reaction evidence="8">
        <text>a ubiquinone + NADH + 5 H(+)(in) = a ubiquinol + NAD(+) + 4 H(+)(out)</text>
        <dbReference type="Rhea" id="RHEA:29091"/>
        <dbReference type="Rhea" id="RHEA-COMP:9565"/>
        <dbReference type="Rhea" id="RHEA-COMP:9566"/>
        <dbReference type="ChEBI" id="CHEBI:15378"/>
        <dbReference type="ChEBI" id="CHEBI:16389"/>
        <dbReference type="ChEBI" id="CHEBI:17976"/>
        <dbReference type="ChEBI" id="CHEBI:57540"/>
        <dbReference type="ChEBI" id="CHEBI:57945"/>
        <dbReference type="EC" id="7.1.1.2"/>
    </reaction>
</comment>
<evidence type="ECO:0000256" key="3">
    <source>
        <dbReference type="ARBA" id="ARBA00021009"/>
    </source>
</evidence>
<keyword evidence="8 10" id="KW-0496">Mitochondrion</keyword>
<evidence type="ECO:0000256" key="1">
    <source>
        <dbReference type="ARBA" id="ARBA00004141"/>
    </source>
</evidence>
<dbReference type="Pfam" id="PF00146">
    <property type="entry name" value="NADHdh"/>
    <property type="match status" value="1"/>
</dbReference>
<dbReference type="AlphaFoldDB" id="A0A8K2ARA5"/>
<keyword evidence="7" id="KW-0520">NAD</keyword>
<evidence type="ECO:0000256" key="6">
    <source>
        <dbReference type="ARBA" id="ARBA00023136"/>
    </source>
</evidence>
<gene>
    <name evidence="10" type="primary">ND1</name>
</gene>
<evidence type="ECO:0000256" key="4">
    <source>
        <dbReference type="ARBA" id="ARBA00022692"/>
    </source>
</evidence>
<dbReference type="PANTHER" id="PTHR11432">
    <property type="entry name" value="NADH DEHYDROGENASE SUBUNIT 1"/>
    <property type="match status" value="1"/>
</dbReference>
<dbReference type="GO" id="GO:0003954">
    <property type="term" value="F:NADH dehydrogenase activity"/>
    <property type="evidence" value="ECO:0007669"/>
    <property type="project" value="TreeGrafter"/>
</dbReference>
<comment type="subcellular location">
    <subcellularLocation>
        <location evidence="1">Membrane</location>
        <topology evidence="1">Multi-pass membrane protein</topology>
    </subcellularLocation>
    <subcellularLocation>
        <location evidence="7">Mitochondrion inner membrane</location>
        <topology evidence="7">Multi-pass membrane protein</topology>
    </subcellularLocation>
</comment>
<sequence length="303" mass="33856">MSITITLASLLMCLCVLVAVAFYTLLERKILSYIQNRKGPNMVSLVGILQPIADAIKLFSKELFSLTKSNKLFYVGSAIFGFSVMFSVWILMPSNYHVMGFFYSGVLFLCISSLNVYMVLGAGWSSNSVYSLLGSYRAGAQVLSYEVCLVFIVLIPMVTSLSYSLTNLMTGSSLALIMPICLAIWFTTAVAETNRAPFDFAEGESELVSGFNTEYHGALFSILFLSEYSSILFMSLVTVILMIWVKYTIQMVMYTLIVAMIFLVCRGVFPRLRYDLLMMLCWKSFLPVILGALMLSVSIQMLM</sequence>
<dbReference type="PROSITE" id="PS00668">
    <property type="entry name" value="COMPLEX1_ND1_2"/>
    <property type="match status" value="1"/>
</dbReference>
<name>A0A8K2ARA5_9EUPU</name>
<evidence type="ECO:0000256" key="7">
    <source>
        <dbReference type="RuleBase" id="RU000471"/>
    </source>
</evidence>
<evidence type="ECO:0000313" key="10">
    <source>
        <dbReference type="EMBL" id="UEQ12589.1"/>
    </source>
</evidence>
<dbReference type="GO" id="GO:0005743">
    <property type="term" value="C:mitochondrial inner membrane"/>
    <property type="evidence" value="ECO:0007669"/>
    <property type="project" value="UniProtKB-SubCell"/>
</dbReference>
<keyword evidence="4 7" id="KW-0812">Transmembrane</keyword>
<keyword evidence="5 9" id="KW-1133">Transmembrane helix</keyword>
<geneLocation type="mitochondrion" evidence="10"/>
<evidence type="ECO:0000256" key="5">
    <source>
        <dbReference type="ARBA" id="ARBA00022989"/>
    </source>
</evidence>
<evidence type="ECO:0000256" key="9">
    <source>
        <dbReference type="SAM" id="Phobius"/>
    </source>
</evidence>
<accession>A0A8K2ARA5</accession>
<evidence type="ECO:0000256" key="8">
    <source>
        <dbReference type="RuleBase" id="RU000473"/>
    </source>
</evidence>
<feature type="transmembrane region" description="Helical" evidence="9">
    <location>
        <begin position="251"/>
        <end position="269"/>
    </location>
</feature>
<dbReference type="GO" id="GO:0008137">
    <property type="term" value="F:NADH dehydrogenase (ubiquinone) activity"/>
    <property type="evidence" value="ECO:0007669"/>
    <property type="project" value="UniProtKB-EC"/>
</dbReference>
<dbReference type="EC" id="7.1.1.2" evidence="8"/>
<dbReference type="RefSeq" id="YP_010383210.1">
    <property type="nucleotide sequence ID" value="NC_063566.1"/>
</dbReference>
<protein>
    <recommendedName>
        <fullName evidence="3 8">NADH-ubiquinone oxidoreductase chain 1</fullName>
        <ecNumber evidence="8">7.1.1.2</ecNumber>
    </recommendedName>
</protein>
<feature type="transmembrane region" description="Helical" evidence="9">
    <location>
        <begin position="219"/>
        <end position="245"/>
    </location>
</feature>
<feature type="transmembrane region" description="Helical" evidence="9">
    <location>
        <begin position="281"/>
        <end position="302"/>
    </location>
</feature>
<dbReference type="CTD" id="4535"/>
<feature type="transmembrane region" description="Helical" evidence="9">
    <location>
        <begin position="142"/>
        <end position="165"/>
    </location>
</feature>
<feature type="transmembrane region" description="Helical" evidence="9">
    <location>
        <begin position="6"/>
        <end position="26"/>
    </location>
</feature>
<comment type="similarity">
    <text evidence="2 7">Belongs to the complex I subunit 1 family.</text>
</comment>
<reference evidence="10" key="1">
    <citation type="journal article" date="2021" name="Nautilus">
        <title>The complete mitochondrial genomes of Cerion watlingense Dall, 1905 and Cerion coloni Bartsch, 1924 (Gastropoda: Pulmonata: Cerionidae) fron San Salvador, Bahamas.</title>
        <authorList>
            <person name="Harasewych M.G."/>
            <person name="Sei M."/>
            <person name="Wirshing H.H."/>
            <person name="Gonzalez V.L."/>
            <person name="Uribe J.E."/>
        </authorList>
    </citation>
    <scope>NUCLEOTIDE SEQUENCE</scope>
</reference>